<dbReference type="AlphaFoldDB" id="A0A077EMM6"/>
<dbReference type="STRING" id="1338011.BD94_3030"/>
<reference evidence="1" key="2">
    <citation type="journal article" date="2015" name="Genome Biol. Evol.">
        <title>Complete Genome Sequence and Transcriptomic Analysis of the Novel Pathogen Elizabethkingia anophelis in Response to Oxidative Stress.</title>
        <authorList>
            <person name="Li Y."/>
            <person name="Liu Y."/>
            <person name="Chew S.C."/>
            <person name="Tay M."/>
            <person name="Salido M.M."/>
            <person name="Teo J."/>
            <person name="Lauro F.M."/>
            <person name="Givskov M."/>
            <person name="Yang L."/>
        </authorList>
    </citation>
    <scope>NUCLEOTIDE SEQUENCE</scope>
    <source>
        <strain evidence="1">NUHP1</strain>
    </source>
</reference>
<gene>
    <name evidence="1" type="ORF">BD94_3030</name>
</gene>
<dbReference type="KEGG" id="eao:BD94_3030"/>
<proteinExistence type="predicted"/>
<sequence>MLKEIAYNDTQILFTYNKPRYDLFTNTTNNLLTSIDIKFKNKTVENFNLDYFDIKNNSMPATYYGLASDENTTRNRHFLKSILHSNKNAKTDFEYYNLESIPPRFSLNTDYYGYSNGAYNNSPFPMSADNNNFGIFKSLPVPSSVLSANKEVNPSLTSIGNLKKIIHSTKGYSEVIYEPNSSFELVNKKVKEEKRLTANYNRCDKANHKPSDAFTFISNGDFIEYYGTASFDYGSNCGEPDSLHDIHSLIVTDISTGEIVFSDNNQVSEPFKGELNSNYYPISTENGHTYKVEYSVSSRFGATRGSISFKYNEHTITNSENIFYGGSRVSQIRESDTNGREHVRKFYYNNIDNIASKKTSITNNTNTLIFAQQEETSKLCSTGGSMPMTSILKVYRAYKDNIIAMYNHRNNKIFYTDITEIIEGHSAIERNYSYFKNTNPYIGRTPIIYNIPSTNSGELKSNLLFAETVYKYDNGQYNPIKKIDYQYNFSKIKALKSYVFRENFKYLPNPTEDQLLNISYGFYENYYGFYNPTKIETTEYYSNNIVLTKTDLLSYENLNHSQLIKQNSYNIDKTITETTYQYAHEKGNQYLIDKNMLGIPLQTTVTQKQNDNDPGKTISKSEILYPTSQADANARTSGLALPVSVLGFDLQNPNDAVKAQTELTYDLYDNKGNILQYSVKGKPVTVIWGYNQTQPIAKIEGAAYNQVSAYVSAIIAASDADNTQGTDQSEQALIGALDILRNNTALSTYQITTYTYNPLIGVTSITPPLGIREIYKYDSANRLESVKDVNGNLLKEYQYRYKN</sequence>
<accession>A0A077EMM6</accession>
<evidence type="ECO:0008006" key="3">
    <source>
        <dbReference type="Google" id="ProtNLM"/>
    </source>
</evidence>
<dbReference type="RefSeq" id="WP_024565681.1">
    <property type="nucleotide sequence ID" value="NZ_CP007547.1"/>
</dbReference>
<reference evidence="1" key="1">
    <citation type="journal article" date="2013" name="Lancet">
        <title>First case of E anophelis outbreak in an intensive-care unit.</title>
        <authorList>
            <person name="Teo J."/>
            <person name="Tan S.Y."/>
            <person name="Tay M."/>
            <person name="Ding Y."/>
            <person name="Kjelleberg S."/>
            <person name="Givskov M."/>
            <person name="Lin R.T."/>
            <person name="Yang L."/>
        </authorList>
    </citation>
    <scope>NUCLEOTIDE SEQUENCE [LARGE SCALE GENOMIC DNA]</scope>
    <source>
        <strain evidence="1">NUHP1</strain>
    </source>
</reference>
<dbReference type="Proteomes" id="UP000028933">
    <property type="component" value="Chromosome"/>
</dbReference>
<evidence type="ECO:0000313" key="2">
    <source>
        <dbReference type="Proteomes" id="UP000028933"/>
    </source>
</evidence>
<evidence type="ECO:0000313" key="1">
    <source>
        <dbReference type="EMBL" id="AIL46805.1"/>
    </source>
</evidence>
<organism evidence="1 2">
    <name type="scientific">Elizabethkingia anophelis NUHP1</name>
    <dbReference type="NCBI Taxonomy" id="1338011"/>
    <lineage>
        <taxon>Bacteria</taxon>
        <taxon>Pseudomonadati</taxon>
        <taxon>Bacteroidota</taxon>
        <taxon>Flavobacteriia</taxon>
        <taxon>Flavobacteriales</taxon>
        <taxon>Weeksellaceae</taxon>
        <taxon>Elizabethkingia</taxon>
    </lineage>
</organism>
<dbReference type="EMBL" id="CP007547">
    <property type="protein sequence ID" value="AIL46805.1"/>
    <property type="molecule type" value="Genomic_DNA"/>
</dbReference>
<protein>
    <recommendedName>
        <fullName evidence="3">YD repeat-containing protein</fullName>
    </recommendedName>
</protein>
<dbReference type="eggNOG" id="COG3209">
    <property type="taxonomic scope" value="Bacteria"/>
</dbReference>
<name>A0A077EMM6_9FLAO</name>
<dbReference type="HOGENOM" id="CLU_350463_0_0_10"/>